<dbReference type="Proteomes" id="UP000316621">
    <property type="component" value="Chromosome 5"/>
</dbReference>
<reference evidence="1 2" key="1">
    <citation type="journal article" date="2018" name="Science">
        <title>The opium poppy genome and morphinan production.</title>
        <authorList>
            <person name="Guo L."/>
            <person name="Winzer T."/>
            <person name="Yang X."/>
            <person name="Li Y."/>
            <person name="Ning Z."/>
            <person name="He Z."/>
            <person name="Teodor R."/>
            <person name="Lu Y."/>
            <person name="Bowser T.A."/>
            <person name="Graham I.A."/>
            <person name="Ye K."/>
        </authorList>
    </citation>
    <scope>NUCLEOTIDE SEQUENCE [LARGE SCALE GENOMIC DNA]</scope>
    <source>
        <strain evidence="2">cv. HN1</strain>
        <tissue evidence="1">Leaves</tissue>
    </source>
</reference>
<evidence type="ECO:0000313" key="2">
    <source>
        <dbReference type="Proteomes" id="UP000316621"/>
    </source>
</evidence>
<protein>
    <submittedName>
        <fullName evidence="1">Uncharacterized protein</fullName>
    </submittedName>
</protein>
<dbReference type="Gramene" id="RZC60878">
    <property type="protein sequence ID" value="RZC60878"/>
    <property type="gene ID" value="C5167_022634"/>
</dbReference>
<accession>A0A4Y7JM75</accession>
<proteinExistence type="predicted"/>
<evidence type="ECO:0000313" key="1">
    <source>
        <dbReference type="EMBL" id="RZC60878.1"/>
    </source>
</evidence>
<dbReference type="AlphaFoldDB" id="A0A4Y7JM75"/>
<organism evidence="1 2">
    <name type="scientific">Papaver somniferum</name>
    <name type="common">Opium poppy</name>
    <dbReference type="NCBI Taxonomy" id="3469"/>
    <lineage>
        <taxon>Eukaryota</taxon>
        <taxon>Viridiplantae</taxon>
        <taxon>Streptophyta</taxon>
        <taxon>Embryophyta</taxon>
        <taxon>Tracheophyta</taxon>
        <taxon>Spermatophyta</taxon>
        <taxon>Magnoliopsida</taxon>
        <taxon>Ranunculales</taxon>
        <taxon>Papaveraceae</taxon>
        <taxon>Papaveroideae</taxon>
        <taxon>Papaver</taxon>
    </lineage>
</organism>
<keyword evidence="2" id="KW-1185">Reference proteome</keyword>
<gene>
    <name evidence="1" type="ORF">C5167_022634</name>
</gene>
<sequence>MKRSWSYAREVVVVAGYARSVQVAFNDGIDQIELKLQWIDGPRELVLVVINGIVELVKEEDGGYVGLMQERDMAQLEGLD</sequence>
<dbReference type="EMBL" id="CM010719">
    <property type="protein sequence ID" value="RZC60878.1"/>
    <property type="molecule type" value="Genomic_DNA"/>
</dbReference>
<name>A0A4Y7JM75_PAPSO</name>